<dbReference type="Proteomes" id="UP000829504">
    <property type="component" value="Chromosome"/>
</dbReference>
<evidence type="ECO:0000313" key="1">
    <source>
        <dbReference type="EMBL" id="KIC06802.1"/>
    </source>
</evidence>
<evidence type="ECO:0000313" key="4">
    <source>
        <dbReference type="Proteomes" id="UP000829504"/>
    </source>
</evidence>
<reference evidence="1 3" key="1">
    <citation type="submission" date="2014-12" db="EMBL/GenBank/DDBJ databases">
        <title>Genome sequence of Morococcus cerebrosus.</title>
        <authorList>
            <person name="Shin S.-K."/>
            <person name="Yi H."/>
        </authorList>
    </citation>
    <scope>NUCLEOTIDE SEQUENCE [LARGE SCALE GENOMIC DNA]</scope>
    <source>
        <strain evidence="1 3">CIP 81.93</strain>
    </source>
</reference>
<evidence type="ECO:0000313" key="3">
    <source>
        <dbReference type="Proteomes" id="UP000031390"/>
    </source>
</evidence>
<reference evidence="2 4" key="2">
    <citation type="submission" date="2022-03" db="EMBL/GenBank/DDBJ databases">
        <title>Genome sequencing of Morococcus cerebrosus.</title>
        <authorList>
            <person name="Baek M.-G."/>
            <person name="Yi H."/>
        </authorList>
    </citation>
    <scope>NUCLEOTIDE SEQUENCE [LARGE SCALE GENOMIC DNA]</scope>
    <source>
        <strain evidence="2 4">CIP 81.93</strain>
    </source>
</reference>
<dbReference type="AlphaFoldDB" id="A0A0C1GYA9"/>
<accession>A0A0C1GYA9</accession>
<proteinExistence type="predicted"/>
<protein>
    <submittedName>
        <fullName evidence="1">Uncharacterized protein</fullName>
    </submittedName>
</protein>
<dbReference type="RefSeq" id="WP_039408550.1">
    <property type="nucleotide sequence ID" value="NZ_CP094242.1"/>
</dbReference>
<name>A0A0C1GYA9_9NEIS</name>
<sequence>MAKKSTRSLIEIFGYSPTDTSPLARKFWDLSACPFIGKACIKYNHDNTICYGTCSVSNTGHDVIICPNRLYANKYSSIQRVGNEVFGNIPFFLFDEYITYSTQSRMETLNCIVALGLNSGKEVKLSKMSMDWVLAHIEDGELRGYVGIEVQSIDITGNYRDAWYAARNKEAFIPASAHGLNWANVHKRLIPQIIRKSLVYSRSKLVTHGLYFIVPEAVYQKFEEIIGSDIPKTDQDANDVITVHTYDLGISVPSGQQRELIQKRTLKFKLDDFATRFITGSNLPSGEVLDKKIREILHCR</sequence>
<dbReference type="EMBL" id="JUFZ01000083">
    <property type="protein sequence ID" value="KIC06802.1"/>
    <property type="molecule type" value="Genomic_DNA"/>
</dbReference>
<dbReference type="PATRIC" id="fig|1056807.3.peg.1693"/>
<dbReference type="Proteomes" id="UP000031390">
    <property type="component" value="Unassembled WGS sequence"/>
</dbReference>
<dbReference type="EMBL" id="CP094242">
    <property type="protein sequence ID" value="UNV87502.1"/>
    <property type="molecule type" value="Genomic_DNA"/>
</dbReference>
<keyword evidence="4" id="KW-1185">Reference proteome</keyword>
<evidence type="ECO:0000313" key="2">
    <source>
        <dbReference type="EMBL" id="UNV87502.1"/>
    </source>
</evidence>
<organism evidence="1 3">
    <name type="scientific">Morococcus cerebrosus</name>
    <dbReference type="NCBI Taxonomy" id="1056807"/>
    <lineage>
        <taxon>Bacteria</taxon>
        <taxon>Pseudomonadati</taxon>
        <taxon>Pseudomonadota</taxon>
        <taxon>Betaproteobacteria</taxon>
        <taxon>Neisseriales</taxon>
        <taxon>Neisseriaceae</taxon>
        <taxon>Morococcus</taxon>
    </lineage>
</organism>
<gene>
    <name evidence="1" type="ORF">MCC93_17660</name>
    <name evidence="2" type="ORF">MON37_00685</name>
</gene>